<dbReference type="EMBL" id="JBHSWB010000002">
    <property type="protein sequence ID" value="MFC6663090.1"/>
    <property type="molecule type" value="Genomic_DNA"/>
</dbReference>
<sequence>MSADLSSSPLLQQARALATAAAEQDLGVLILLARPTPEDWAGEDVHALVHALPRVSRDTLCDLAFEVLAR</sequence>
<accession>A0ABW1ZQ44</accession>
<protein>
    <submittedName>
        <fullName evidence="1">Uncharacterized protein</fullName>
    </submittedName>
</protein>
<evidence type="ECO:0000313" key="1">
    <source>
        <dbReference type="EMBL" id="MFC6663090.1"/>
    </source>
</evidence>
<comment type="caution">
    <text evidence="1">The sequence shown here is derived from an EMBL/GenBank/DDBJ whole genome shotgun (WGS) entry which is preliminary data.</text>
</comment>
<proteinExistence type="predicted"/>
<evidence type="ECO:0000313" key="2">
    <source>
        <dbReference type="Proteomes" id="UP001596317"/>
    </source>
</evidence>
<dbReference type="Proteomes" id="UP001596317">
    <property type="component" value="Unassembled WGS sequence"/>
</dbReference>
<gene>
    <name evidence="1" type="ORF">ACFP90_23885</name>
</gene>
<reference evidence="2" key="1">
    <citation type="journal article" date="2019" name="Int. J. Syst. Evol. Microbiol.">
        <title>The Global Catalogue of Microorganisms (GCM) 10K type strain sequencing project: providing services to taxonomists for standard genome sequencing and annotation.</title>
        <authorList>
            <consortium name="The Broad Institute Genomics Platform"/>
            <consortium name="The Broad Institute Genome Sequencing Center for Infectious Disease"/>
            <person name="Wu L."/>
            <person name="Ma J."/>
        </authorList>
    </citation>
    <scope>NUCLEOTIDE SEQUENCE [LARGE SCALE GENOMIC DNA]</scope>
    <source>
        <strain evidence="2">CCUG 63830</strain>
    </source>
</reference>
<name>A0ABW1ZQ44_9DEIO</name>
<keyword evidence="2" id="KW-1185">Reference proteome</keyword>
<dbReference type="RefSeq" id="WP_224611987.1">
    <property type="nucleotide sequence ID" value="NZ_JAIQXV010000022.1"/>
</dbReference>
<organism evidence="1 2">
    <name type="scientific">Deinococcus multiflagellatus</name>
    <dbReference type="NCBI Taxonomy" id="1656887"/>
    <lineage>
        <taxon>Bacteria</taxon>
        <taxon>Thermotogati</taxon>
        <taxon>Deinococcota</taxon>
        <taxon>Deinococci</taxon>
        <taxon>Deinococcales</taxon>
        <taxon>Deinococcaceae</taxon>
        <taxon>Deinococcus</taxon>
    </lineage>
</organism>